<dbReference type="OrthoDB" id="1263307at2759"/>
<protein>
    <recommendedName>
        <fullName evidence="1">AB hydrolase-1 domain-containing protein</fullName>
    </recommendedName>
</protein>
<dbReference type="PANTHER" id="PTHR37017:SF8">
    <property type="entry name" value="AB HYDROLASE-1 DOMAIN-CONTAINING PROTEIN"/>
    <property type="match status" value="1"/>
</dbReference>
<dbReference type="Proteomes" id="UP000799428">
    <property type="component" value="Unassembled WGS sequence"/>
</dbReference>
<dbReference type="SUPFAM" id="SSF53474">
    <property type="entry name" value="alpha/beta-Hydrolases"/>
    <property type="match status" value="1"/>
</dbReference>
<dbReference type="AlphaFoldDB" id="A0A6G1KIG2"/>
<evidence type="ECO:0000313" key="3">
    <source>
        <dbReference type="Proteomes" id="UP000799428"/>
    </source>
</evidence>
<organism evidence="2 3">
    <name type="scientific">Pleomassaria siparia CBS 279.74</name>
    <dbReference type="NCBI Taxonomy" id="1314801"/>
    <lineage>
        <taxon>Eukaryota</taxon>
        <taxon>Fungi</taxon>
        <taxon>Dikarya</taxon>
        <taxon>Ascomycota</taxon>
        <taxon>Pezizomycotina</taxon>
        <taxon>Dothideomycetes</taxon>
        <taxon>Pleosporomycetidae</taxon>
        <taxon>Pleosporales</taxon>
        <taxon>Pleomassariaceae</taxon>
        <taxon>Pleomassaria</taxon>
    </lineage>
</organism>
<dbReference type="Pfam" id="PF12697">
    <property type="entry name" value="Abhydrolase_6"/>
    <property type="match status" value="1"/>
</dbReference>
<evidence type="ECO:0000313" key="2">
    <source>
        <dbReference type="EMBL" id="KAF2712413.1"/>
    </source>
</evidence>
<evidence type="ECO:0000259" key="1">
    <source>
        <dbReference type="Pfam" id="PF12697"/>
    </source>
</evidence>
<dbReference type="InterPro" id="IPR000073">
    <property type="entry name" value="AB_hydrolase_1"/>
</dbReference>
<keyword evidence="3" id="KW-1185">Reference proteome</keyword>
<reference evidence="2" key="1">
    <citation type="journal article" date="2020" name="Stud. Mycol.">
        <title>101 Dothideomycetes genomes: a test case for predicting lifestyles and emergence of pathogens.</title>
        <authorList>
            <person name="Haridas S."/>
            <person name="Albert R."/>
            <person name="Binder M."/>
            <person name="Bloem J."/>
            <person name="Labutti K."/>
            <person name="Salamov A."/>
            <person name="Andreopoulos B."/>
            <person name="Baker S."/>
            <person name="Barry K."/>
            <person name="Bills G."/>
            <person name="Bluhm B."/>
            <person name="Cannon C."/>
            <person name="Castanera R."/>
            <person name="Culley D."/>
            <person name="Daum C."/>
            <person name="Ezra D."/>
            <person name="Gonzalez J."/>
            <person name="Henrissat B."/>
            <person name="Kuo A."/>
            <person name="Liang C."/>
            <person name="Lipzen A."/>
            <person name="Lutzoni F."/>
            <person name="Magnuson J."/>
            <person name="Mondo S."/>
            <person name="Nolan M."/>
            <person name="Ohm R."/>
            <person name="Pangilinan J."/>
            <person name="Park H.-J."/>
            <person name="Ramirez L."/>
            <person name="Alfaro M."/>
            <person name="Sun H."/>
            <person name="Tritt A."/>
            <person name="Yoshinaga Y."/>
            <person name="Zwiers L.-H."/>
            <person name="Turgeon B."/>
            <person name="Goodwin S."/>
            <person name="Spatafora J."/>
            <person name="Crous P."/>
            <person name="Grigoriev I."/>
        </authorList>
    </citation>
    <scope>NUCLEOTIDE SEQUENCE</scope>
    <source>
        <strain evidence="2">CBS 279.74</strain>
    </source>
</reference>
<sequence length="258" mass="27533">MAAKRPFFVIVPGASQNPAHYGYLSHLLQLKGYPVFSALLPSVGAAGKVSAEDDAAYVRDKMLLPVLDYEENDVIILMHSYSSVPGSAAATGLGKKERAAQGKKTGVIGQIYLAALLPKGGDGKDIVSAFGGHYPPHIRPDVPANLLRCDDRIGPLYQDVSKDLANVVAVSAMAQGMTSFTSPCPRASWDSDEYKGRVAFIRTLKDAAVPLPAQQMMLDGTGAEWIVKDIESGHSPQISQPEKLTALLVEIANGFEVL</sequence>
<name>A0A6G1KIG2_9PLEO</name>
<dbReference type="InterPro" id="IPR052897">
    <property type="entry name" value="Sec-Metab_Biosynth_Hydrolase"/>
</dbReference>
<feature type="domain" description="AB hydrolase-1" evidence="1">
    <location>
        <begin position="8"/>
        <end position="244"/>
    </location>
</feature>
<dbReference type="PANTHER" id="PTHR37017">
    <property type="entry name" value="AB HYDROLASE-1 DOMAIN-CONTAINING PROTEIN-RELATED"/>
    <property type="match status" value="1"/>
</dbReference>
<accession>A0A6G1KIG2</accession>
<gene>
    <name evidence="2" type="ORF">K504DRAFT_401252</name>
</gene>
<dbReference type="Gene3D" id="3.40.50.1820">
    <property type="entry name" value="alpha/beta hydrolase"/>
    <property type="match status" value="1"/>
</dbReference>
<proteinExistence type="predicted"/>
<dbReference type="EMBL" id="MU005766">
    <property type="protein sequence ID" value="KAF2712413.1"/>
    <property type="molecule type" value="Genomic_DNA"/>
</dbReference>
<dbReference type="InterPro" id="IPR029058">
    <property type="entry name" value="AB_hydrolase_fold"/>
</dbReference>